<dbReference type="PROSITE" id="PS50977">
    <property type="entry name" value="HTH_TETR_2"/>
    <property type="match status" value="1"/>
</dbReference>
<evidence type="ECO:0000313" key="4">
    <source>
        <dbReference type="EMBL" id="MDO4841810.1"/>
    </source>
</evidence>
<dbReference type="Proteomes" id="UP001168575">
    <property type="component" value="Unassembled WGS sequence"/>
</dbReference>
<protein>
    <submittedName>
        <fullName evidence="4">TetR family transcriptional regulator</fullName>
    </submittedName>
</protein>
<evidence type="ECO:0000256" key="2">
    <source>
        <dbReference type="PROSITE-ProRule" id="PRU00335"/>
    </source>
</evidence>
<dbReference type="EMBL" id="JAUMVS010000051">
    <property type="protein sequence ID" value="MDO4841810.1"/>
    <property type="molecule type" value="Genomic_DNA"/>
</dbReference>
<dbReference type="GO" id="GO:0003677">
    <property type="term" value="F:DNA binding"/>
    <property type="evidence" value="ECO:0007669"/>
    <property type="project" value="UniProtKB-UniRule"/>
</dbReference>
<dbReference type="AlphaFoldDB" id="A0AA43RHF3"/>
<reference evidence="4" key="1">
    <citation type="submission" date="2023-07" db="EMBL/GenBank/DDBJ databases">
        <title>Between Cages and Wild: Unraveling the Impact of Captivity on Animal Microbiomes and Antimicrobial Resistance.</title>
        <authorList>
            <person name="Schmartz G.P."/>
            <person name="Rehner J."/>
            <person name="Schuff M.J."/>
            <person name="Becker S.L."/>
            <person name="Kravczyk M."/>
            <person name="Gurevich A."/>
            <person name="Francke R."/>
            <person name="Mueller R."/>
            <person name="Keller V."/>
            <person name="Keller A."/>
        </authorList>
    </citation>
    <scope>NUCLEOTIDE SEQUENCE</scope>
    <source>
        <strain evidence="4">S12M_St_49</strain>
    </source>
</reference>
<organism evidence="4 5">
    <name type="scientific">Phoenicibacter congonensis</name>
    <dbReference type="NCBI Taxonomy" id="1944646"/>
    <lineage>
        <taxon>Bacteria</taxon>
        <taxon>Bacillati</taxon>
        <taxon>Actinomycetota</taxon>
        <taxon>Coriobacteriia</taxon>
        <taxon>Eggerthellales</taxon>
        <taxon>Eggerthellaceae</taxon>
        <taxon>Phoenicibacter</taxon>
    </lineage>
</organism>
<dbReference type="Pfam" id="PF00440">
    <property type="entry name" value="TetR_N"/>
    <property type="match status" value="1"/>
</dbReference>
<dbReference type="Gene3D" id="1.10.357.10">
    <property type="entry name" value="Tetracycline Repressor, domain 2"/>
    <property type="match status" value="1"/>
</dbReference>
<dbReference type="SUPFAM" id="SSF46689">
    <property type="entry name" value="Homeodomain-like"/>
    <property type="match status" value="1"/>
</dbReference>
<sequence length="215" mass="24649">MAEFIRARSEEQKAERMAEIKSVTEQLFKEYPYHEITLSTIGEKLGWSRANLYKYVCSKEEIFLQLTSDAMTAYFEALLKAFAKAKNLTIEDAAKKWANVSAKHRDWAIYGSILVSIFETNVTLERLIEFKRGYYSGLDSLRETISPVIGVTEENFEKIFYAIHYHEMGLSGFCMLNPIALEAMKTLGVKTTGPNIKKEMEAFIAMCLKEYSTLK</sequence>
<accession>A0AA43RHF3</accession>
<evidence type="ECO:0000313" key="5">
    <source>
        <dbReference type="Proteomes" id="UP001168575"/>
    </source>
</evidence>
<gene>
    <name evidence="4" type="ORF">Q3982_03935</name>
</gene>
<evidence type="ECO:0000259" key="3">
    <source>
        <dbReference type="PROSITE" id="PS50977"/>
    </source>
</evidence>
<name>A0AA43RHF3_9ACTN</name>
<evidence type="ECO:0000256" key="1">
    <source>
        <dbReference type="ARBA" id="ARBA00023125"/>
    </source>
</evidence>
<keyword evidence="1 2" id="KW-0238">DNA-binding</keyword>
<dbReference type="Pfam" id="PF17929">
    <property type="entry name" value="TetR_C_34"/>
    <property type="match status" value="1"/>
</dbReference>
<feature type="DNA-binding region" description="H-T-H motif" evidence="2">
    <location>
        <begin position="37"/>
        <end position="56"/>
    </location>
</feature>
<comment type="caution">
    <text evidence="4">The sequence shown here is derived from an EMBL/GenBank/DDBJ whole genome shotgun (WGS) entry which is preliminary data.</text>
</comment>
<proteinExistence type="predicted"/>
<dbReference type="InterPro" id="IPR041483">
    <property type="entry name" value="TetR_C_34"/>
</dbReference>
<dbReference type="InterPro" id="IPR001647">
    <property type="entry name" value="HTH_TetR"/>
</dbReference>
<feature type="domain" description="HTH tetR-type" evidence="3">
    <location>
        <begin position="14"/>
        <end position="74"/>
    </location>
</feature>
<keyword evidence="5" id="KW-1185">Reference proteome</keyword>
<dbReference type="InterPro" id="IPR009057">
    <property type="entry name" value="Homeodomain-like_sf"/>
</dbReference>